<evidence type="ECO:0000313" key="2">
    <source>
        <dbReference type="EMBL" id="MFC6885922.1"/>
    </source>
</evidence>
<dbReference type="EMBL" id="JBHSXS010000045">
    <property type="protein sequence ID" value="MFC6885922.1"/>
    <property type="molecule type" value="Genomic_DNA"/>
</dbReference>
<reference evidence="3" key="1">
    <citation type="journal article" date="2019" name="Int. J. Syst. Evol. Microbiol.">
        <title>The Global Catalogue of Microorganisms (GCM) 10K type strain sequencing project: providing services to taxonomists for standard genome sequencing and annotation.</title>
        <authorList>
            <consortium name="The Broad Institute Genomics Platform"/>
            <consortium name="The Broad Institute Genome Sequencing Center for Infectious Disease"/>
            <person name="Wu L."/>
            <person name="Ma J."/>
        </authorList>
    </citation>
    <scope>NUCLEOTIDE SEQUENCE [LARGE SCALE GENOMIC DNA]</scope>
    <source>
        <strain evidence="3">JCM 3369</strain>
    </source>
</reference>
<comment type="similarity">
    <text evidence="1">Belongs to the ROK (NagC/XylR) family.</text>
</comment>
<evidence type="ECO:0000256" key="1">
    <source>
        <dbReference type="ARBA" id="ARBA00006479"/>
    </source>
</evidence>
<dbReference type="CDD" id="cd23763">
    <property type="entry name" value="ASKHA_ATPase_ROK"/>
    <property type="match status" value="1"/>
</dbReference>
<proteinExistence type="inferred from homology"/>
<dbReference type="PANTHER" id="PTHR18964:SF169">
    <property type="entry name" value="N-ACETYLMANNOSAMINE KINASE"/>
    <property type="match status" value="1"/>
</dbReference>
<dbReference type="RefSeq" id="WP_206681688.1">
    <property type="nucleotide sequence ID" value="NZ_JBHSXE010000001.1"/>
</dbReference>
<evidence type="ECO:0000313" key="3">
    <source>
        <dbReference type="Proteomes" id="UP001596380"/>
    </source>
</evidence>
<accession>A0ABW2CVR2</accession>
<protein>
    <submittedName>
        <fullName evidence="2">ROK family protein</fullName>
    </submittedName>
</protein>
<name>A0ABW2CVR2_9ACTN</name>
<dbReference type="Pfam" id="PF00480">
    <property type="entry name" value="ROK"/>
    <property type="match status" value="1"/>
</dbReference>
<dbReference type="InterPro" id="IPR043129">
    <property type="entry name" value="ATPase_NBD"/>
</dbReference>
<dbReference type="PANTHER" id="PTHR18964">
    <property type="entry name" value="ROK (REPRESSOR, ORF, KINASE) FAMILY"/>
    <property type="match status" value="1"/>
</dbReference>
<keyword evidence="3" id="KW-1185">Reference proteome</keyword>
<sequence length="289" mass="29094">MTEIPVLEIGGTHVSAAVIDTSTWRPVRPATRRPLQADGSREEFLAAVAGAAAHAAPERPATWGVAMPDPFDYARGIALFAGVGKFDALYGLDVGAAFARRLGAGHRFAFLNDADAFTLGEWAHGAGAGAGRCAGLTLGTGVGSGWVVDGRIVAEGPGVPPGGRAHRLSVDGVPLEDVMSRRAILAAHRASGGAPSADVADVAEACRAGDAAATAVLRTAVSALGTALGPCVRRFGADVLVVGGSMAGSWDLFEPWFREAAPGLPPVRPAADPEGAALTGAALHALASA</sequence>
<dbReference type="InterPro" id="IPR000600">
    <property type="entry name" value="ROK"/>
</dbReference>
<gene>
    <name evidence="2" type="ORF">ACFQKB_39610</name>
</gene>
<dbReference type="SUPFAM" id="SSF53067">
    <property type="entry name" value="Actin-like ATPase domain"/>
    <property type="match status" value="1"/>
</dbReference>
<dbReference type="Proteomes" id="UP001596380">
    <property type="component" value="Unassembled WGS sequence"/>
</dbReference>
<comment type="caution">
    <text evidence="2">The sequence shown here is derived from an EMBL/GenBank/DDBJ whole genome shotgun (WGS) entry which is preliminary data.</text>
</comment>
<dbReference type="Gene3D" id="3.30.420.40">
    <property type="match status" value="2"/>
</dbReference>
<organism evidence="2 3">
    <name type="scientific">Actinomadura yumaensis</name>
    <dbReference type="NCBI Taxonomy" id="111807"/>
    <lineage>
        <taxon>Bacteria</taxon>
        <taxon>Bacillati</taxon>
        <taxon>Actinomycetota</taxon>
        <taxon>Actinomycetes</taxon>
        <taxon>Streptosporangiales</taxon>
        <taxon>Thermomonosporaceae</taxon>
        <taxon>Actinomadura</taxon>
    </lineage>
</organism>